<dbReference type="EMBL" id="BFBB01000003">
    <property type="protein sequence ID" value="GBF49919.1"/>
    <property type="molecule type" value="Genomic_DNA"/>
</dbReference>
<dbReference type="AlphaFoldDB" id="A0A2P2DZ65"/>
<evidence type="ECO:0000256" key="2">
    <source>
        <dbReference type="ARBA" id="ARBA00007870"/>
    </source>
</evidence>
<dbReference type="OrthoDB" id="9793586at2"/>
<dbReference type="PANTHER" id="PTHR43765:SF2">
    <property type="entry name" value="2-DEHYDROPANTOATE 2-REDUCTASE"/>
    <property type="match status" value="1"/>
</dbReference>
<evidence type="ECO:0000259" key="10">
    <source>
        <dbReference type="Pfam" id="PF08546"/>
    </source>
</evidence>
<dbReference type="InterPro" id="IPR050838">
    <property type="entry name" value="Ketopantoate_reductase"/>
</dbReference>
<dbReference type="GO" id="GO:0008677">
    <property type="term" value="F:2-dehydropantoate 2-reductase activity"/>
    <property type="evidence" value="ECO:0007669"/>
    <property type="project" value="UniProtKB-EC"/>
</dbReference>
<evidence type="ECO:0000313" key="12">
    <source>
        <dbReference type="Proteomes" id="UP000245133"/>
    </source>
</evidence>
<dbReference type="SUPFAM" id="SSF48179">
    <property type="entry name" value="6-phosphogluconate dehydrogenase C-terminal domain-like"/>
    <property type="match status" value="1"/>
</dbReference>
<dbReference type="InterPro" id="IPR013332">
    <property type="entry name" value="KPR_N"/>
</dbReference>
<evidence type="ECO:0000256" key="4">
    <source>
        <dbReference type="ARBA" id="ARBA00019465"/>
    </source>
</evidence>
<comment type="caution">
    <text evidence="11">The sequence shown here is derived from an EMBL/GenBank/DDBJ whole genome shotgun (WGS) entry which is preliminary data.</text>
</comment>
<dbReference type="Gene3D" id="1.10.1040.10">
    <property type="entry name" value="N-(1-d-carboxylethyl)-l-norvaline Dehydrogenase, domain 2"/>
    <property type="match status" value="1"/>
</dbReference>
<dbReference type="Gene3D" id="3.40.50.720">
    <property type="entry name" value="NAD(P)-binding Rossmann-like Domain"/>
    <property type="match status" value="1"/>
</dbReference>
<dbReference type="InterPro" id="IPR013328">
    <property type="entry name" value="6PGD_dom2"/>
</dbReference>
<evidence type="ECO:0000256" key="5">
    <source>
        <dbReference type="ARBA" id="ARBA00022857"/>
    </source>
</evidence>
<evidence type="ECO:0000256" key="1">
    <source>
        <dbReference type="ARBA" id="ARBA00004994"/>
    </source>
</evidence>
<evidence type="ECO:0000259" key="9">
    <source>
        <dbReference type="Pfam" id="PF02558"/>
    </source>
</evidence>
<evidence type="ECO:0000256" key="8">
    <source>
        <dbReference type="ARBA" id="ARBA00048793"/>
    </source>
</evidence>
<evidence type="ECO:0000256" key="6">
    <source>
        <dbReference type="ARBA" id="ARBA00023002"/>
    </source>
</evidence>
<dbReference type="Proteomes" id="UP000245133">
    <property type="component" value="Unassembled WGS sequence"/>
</dbReference>
<name>A0A2P2DZ65_9LEPT</name>
<comment type="catalytic activity">
    <reaction evidence="8">
        <text>(R)-pantoate + NADP(+) = 2-dehydropantoate + NADPH + H(+)</text>
        <dbReference type="Rhea" id="RHEA:16233"/>
        <dbReference type="ChEBI" id="CHEBI:11561"/>
        <dbReference type="ChEBI" id="CHEBI:15378"/>
        <dbReference type="ChEBI" id="CHEBI:15980"/>
        <dbReference type="ChEBI" id="CHEBI:57783"/>
        <dbReference type="ChEBI" id="CHEBI:58349"/>
        <dbReference type="EC" id="1.1.1.169"/>
    </reaction>
</comment>
<keyword evidence="5" id="KW-0521">NADP</keyword>
<evidence type="ECO:0000313" key="11">
    <source>
        <dbReference type="EMBL" id="GBF49919.1"/>
    </source>
</evidence>
<dbReference type="GO" id="GO:0050661">
    <property type="term" value="F:NADP binding"/>
    <property type="evidence" value="ECO:0007669"/>
    <property type="project" value="TreeGrafter"/>
</dbReference>
<gene>
    <name evidence="11" type="ORF">LPTSP4_14390</name>
</gene>
<protein>
    <recommendedName>
        <fullName evidence="4">2-dehydropantoate 2-reductase</fullName>
        <ecNumber evidence="3">1.1.1.169</ecNumber>
    </recommendedName>
    <alternativeName>
        <fullName evidence="7">Ketopantoate reductase</fullName>
    </alternativeName>
</protein>
<dbReference type="InterPro" id="IPR008927">
    <property type="entry name" value="6-PGluconate_DH-like_C_sf"/>
</dbReference>
<reference evidence="11 12" key="1">
    <citation type="submission" date="2018-02" db="EMBL/GenBank/DDBJ databases">
        <title>Novel Leptospira species isolated from soil and water in Japan.</title>
        <authorList>
            <person name="Nakao R."/>
            <person name="Masuzawa T."/>
        </authorList>
    </citation>
    <scope>NUCLEOTIDE SEQUENCE [LARGE SCALE GENOMIC DNA]</scope>
    <source>
        <strain evidence="11 12">YH101</strain>
    </source>
</reference>
<proteinExistence type="inferred from homology"/>
<dbReference type="SUPFAM" id="SSF51735">
    <property type="entry name" value="NAD(P)-binding Rossmann-fold domains"/>
    <property type="match status" value="1"/>
</dbReference>
<dbReference type="RefSeq" id="WP_108975215.1">
    <property type="nucleotide sequence ID" value="NZ_BFBB01000003.1"/>
</dbReference>
<dbReference type="Pfam" id="PF02558">
    <property type="entry name" value="ApbA"/>
    <property type="match status" value="1"/>
</dbReference>
<dbReference type="Pfam" id="PF08546">
    <property type="entry name" value="ApbA_C"/>
    <property type="match status" value="1"/>
</dbReference>
<dbReference type="GO" id="GO:0005737">
    <property type="term" value="C:cytoplasm"/>
    <property type="evidence" value="ECO:0007669"/>
    <property type="project" value="TreeGrafter"/>
</dbReference>
<evidence type="ECO:0000256" key="7">
    <source>
        <dbReference type="ARBA" id="ARBA00032024"/>
    </source>
</evidence>
<evidence type="ECO:0000256" key="3">
    <source>
        <dbReference type="ARBA" id="ARBA00013014"/>
    </source>
</evidence>
<comment type="similarity">
    <text evidence="2">Belongs to the ketopantoate reductase family.</text>
</comment>
<feature type="domain" description="Ketopantoate reductase N-terminal" evidence="9">
    <location>
        <begin position="11"/>
        <end position="158"/>
    </location>
</feature>
<organism evidence="11 12">
    <name type="scientific">Leptospira ryugenii</name>
    <dbReference type="NCBI Taxonomy" id="1917863"/>
    <lineage>
        <taxon>Bacteria</taxon>
        <taxon>Pseudomonadati</taxon>
        <taxon>Spirochaetota</taxon>
        <taxon>Spirochaetia</taxon>
        <taxon>Leptospirales</taxon>
        <taxon>Leptospiraceae</taxon>
        <taxon>Leptospira</taxon>
    </lineage>
</organism>
<keyword evidence="6" id="KW-0560">Oxidoreductase</keyword>
<keyword evidence="12" id="KW-1185">Reference proteome</keyword>
<dbReference type="PANTHER" id="PTHR43765">
    <property type="entry name" value="2-DEHYDROPANTOATE 2-REDUCTASE-RELATED"/>
    <property type="match status" value="1"/>
</dbReference>
<feature type="domain" description="Ketopantoate reductase C-terminal" evidence="10">
    <location>
        <begin position="182"/>
        <end position="325"/>
    </location>
</feature>
<dbReference type="EC" id="1.1.1.169" evidence="3"/>
<sequence>MSVGIKQNHTIAIYGLGAISLTIARAFDKNGIGFVILARNQSRKNQISSQTFLYQFRTKPIESFQWKETVRTLDECEEKFDCIFIGCKSSELENYCRNASPLLKENGRLVLLQNGLPENLVQAKKENLMGGVVGWNTQKRQDGVYFQSNAGHLILGNSEGTRPDSDWTEYLAPFIPTILTSDLEGYRWHKLGINAIINGLAGSVQSSLGYLFLSSLGRKLAIAVLTEISQIMQKLGIQERVVPGSISIQKLSNGPSGFPTFIKHIVLLVLGIKYFKIRTSLVQDLDAKRVTEIDYLNAVVSKIGKTLQIPCPINDRIVEEIKDIESGKKKPDFSFLNQLEKSLNRK</sequence>
<accession>A0A2P2DZ65</accession>
<comment type="pathway">
    <text evidence="1">Cofactor biosynthesis; (R)-pantothenate biosynthesis; (R)-pantoate from 3-methyl-2-oxobutanoate: step 2/2.</text>
</comment>
<dbReference type="InterPro" id="IPR013752">
    <property type="entry name" value="KPA_reductase"/>
</dbReference>
<dbReference type="InterPro" id="IPR036291">
    <property type="entry name" value="NAD(P)-bd_dom_sf"/>
</dbReference>